<dbReference type="Gene3D" id="3.30.1360.140">
    <property type="match status" value="1"/>
</dbReference>
<dbReference type="GeneID" id="113473195"/>
<dbReference type="GO" id="GO:0006351">
    <property type="term" value="P:DNA-templated transcription"/>
    <property type="evidence" value="ECO:0007669"/>
    <property type="project" value="InterPro"/>
</dbReference>
<feature type="domain" description="RNA polymerase Rpb1" evidence="1">
    <location>
        <begin position="1"/>
        <end position="76"/>
    </location>
</feature>
<organism evidence="2 3">
    <name type="scientific">Diaphorina citri</name>
    <name type="common">Asian citrus psyllid</name>
    <dbReference type="NCBI Taxonomy" id="121845"/>
    <lineage>
        <taxon>Eukaryota</taxon>
        <taxon>Metazoa</taxon>
        <taxon>Ecdysozoa</taxon>
        <taxon>Arthropoda</taxon>
        <taxon>Hexapoda</taxon>
        <taxon>Insecta</taxon>
        <taxon>Pterygota</taxon>
        <taxon>Neoptera</taxon>
        <taxon>Paraneoptera</taxon>
        <taxon>Hemiptera</taxon>
        <taxon>Sternorrhyncha</taxon>
        <taxon>Psylloidea</taxon>
        <taxon>Psyllidae</taxon>
        <taxon>Diaphorininae</taxon>
        <taxon>Diaphorina</taxon>
    </lineage>
</organism>
<dbReference type="GO" id="GO:0003677">
    <property type="term" value="F:DNA binding"/>
    <property type="evidence" value="ECO:0007669"/>
    <property type="project" value="InterPro"/>
</dbReference>
<evidence type="ECO:0000259" key="1">
    <source>
        <dbReference type="Pfam" id="PF04990"/>
    </source>
</evidence>
<protein>
    <submittedName>
        <fullName evidence="3">DNA-directed RNA polymerase II subunit RPB1-like</fullName>
    </submittedName>
</protein>
<sequence>KKLTMEAISEKINAGFGDDLNCIFNDDNAEKLVLRIRIMNSDDSKMQDEEDAVDKMEDDMFLRCIEANMLSDMTLQVRYTVYTNHE</sequence>
<proteinExistence type="predicted"/>
<gene>
    <name evidence="3" type="primary">LOC113473195</name>
</gene>
<dbReference type="STRING" id="121845.A0A3Q0JK40"/>
<dbReference type="Pfam" id="PF04990">
    <property type="entry name" value="RNA_pol_Rpb1_7"/>
    <property type="match status" value="1"/>
</dbReference>
<name>A0A3Q0JK40_DIACI</name>
<accession>A0A3Q0JK40</accession>
<evidence type="ECO:0000313" key="2">
    <source>
        <dbReference type="Proteomes" id="UP000079169"/>
    </source>
</evidence>
<evidence type="ECO:0000313" key="3">
    <source>
        <dbReference type="RefSeq" id="XP_026688721.1"/>
    </source>
</evidence>
<keyword evidence="2" id="KW-1185">Reference proteome</keyword>
<feature type="non-terminal residue" evidence="3">
    <location>
        <position position="1"/>
    </location>
</feature>
<reference evidence="3" key="1">
    <citation type="submission" date="2025-08" db="UniProtKB">
        <authorList>
            <consortium name="RefSeq"/>
        </authorList>
    </citation>
    <scope>IDENTIFICATION</scope>
</reference>
<dbReference type="PaxDb" id="121845-A0A3Q0JK40"/>
<dbReference type="InterPro" id="IPR038593">
    <property type="entry name" value="RNA_pol_Rpb1_7_sf"/>
</dbReference>
<dbReference type="InterPro" id="IPR007073">
    <property type="entry name" value="RNA_pol_Rpb1_7"/>
</dbReference>
<dbReference type="GO" id="GO:0003899">
    <property type="term" value="F:DNA-directed RNA polymerase activity"/>
    <property type="evidence" value="ECO:0007669"/>
    <property type="project" value="InterPro"/>
</dbReference>
<dbReference type="Proteomes" id="UP000079169">
    <property type="component" value="Unplaced"/>
</dbReference>
<dbReference type="RefSeq" id="XP_026688721.1">
    <property type="nucleotide sequence ID" value="XM_026832920.1"/>
</dbReference>
<dbReference type="AlphaFoldDB" id="A0A3Q0JK40"/>
<dbReference type="KEGG" id="dci:113473195"/>